<dbReference type="Pfam" id="PF17203">
    <property type="entry name" value="sCache_3_2"/>
    <property type="match status" value="1"/>
</dbReference>
<dbReference type="Gene3D" id="3.30.450.20">
    <property type="entry name" value="PAS domain"/>
    <property type="match status" value="2"/>
</dbReference>
<dbReference type="PANTHER" id="PTHR43065:SF10">
    <property type="entry name" value="PEROXIDE STRESS-ACTIVATED HISTIDINE KINASE MAK3"/>
    <property type="match status" value="1"/>
</dbReference>
<dbReference type="InterPro" id="IPR005467">
    <property type="entry name" value="His_kinase_dom"/>
</dbReference>
<evidence type="ECO:0000256" key="6">
    <source>
        <dbReference type="ARBA" id="ARBA00022679"/>
    </source>
</evidence>
<feature type="domain" description="PAS" evidence="16">
    <location>
        <begin position="243"/>
        <end position="288"/>
    </location>
</feature>
<dbReference type="InterPro" id="IPR003594">
    <property type="entry name" value="HATPase_dom"/>
</dbReference>
<evidence type="ECO:0000256" key="7">
    <source>
        <dbReference type="ARBA" id="ARBA00022692"/>
    </source>
</evidence>
<dbReference type="PANTHER" id="PTHR43065">
    <property type="entry name" value="SENSOR HISTIDINE KINASE"/>
    <property type="match status" value="1"/>
</dbReference>
<evidence type="ECO:0000256" key="9">
    <source>
        <dbReference type="ARBA" id="ARBA00022777"/>
    </source>
</evidence>
<keyword evidence="11 14" id="KW-1133">Transmembrane helix</keyword>
<dbReference type="CDD" id="cd06225">
    <property type="entry name" value="HAMP"/>
    <property type="match status" value="1"/>
</dbReference>
<keyword evidence="9" id="KW-0418">Kinase</keyword>
<dbReference type="SUPFAM" id="SSF103190">
    <property type="entry name" value="Sensory domain-like"/>
    <property type="match status" value="1"/>
</dbReference>
<feature type="domain" description="HAMP" evidence="18">
    <location>
        <begin position="185"/>
        <end position="238"/>
    </location>
</feature>
<accession>A0A3B1BRH3</accession>
<gene>
    <name evidence="19" type="ORF">MNBD_NITROSPINAE04-2452</name>
</gene>
<evidence type="ECO:0000256" key="14">
    <source>
        <dbReference type="SAM" id="Phobius"/>
    </source>
</evidence>
<keyword evidence="10" id="KW-0067">ATP-binding</keyword>
<keyword evidence="8" id="KW-0547">Nucleotide-binding</keyword>
<dbReference type="GO" id="GO:0005524">
    <property type="term" value="F:ATP binding"/>
    <property type="evidence" value="ECO:0007669"/>
    <property type="project" value="UniProtKB-KW"/>
</dbReference>
<evidence type="ECO:0000256" key="2">
    <source>
        <dbReference type="ARBA" id="ARBA00004651"/>
    </source>
</evidence>
<dbReference type="SMART" id="SM00304">
    <property type="entry name" value="HAMP"/>
    <property type="match status" value="1"/>
</dbReference>
<dbReference type="InterPro" id="IPR033463">
    <property type="entry name" value="sCache_3"/>
</dbReference>
<dbReference type="SMART" id="SM00388">
    <property type="entry name" value="HisKA"/>
    <property type="match status" value="1"/>
</dbReference>
<dbReference type="SUPFAM" id="SSF55874">
    <property type="entry name" value="ATPase domain of HSP90 chaperone/DNA topoisomerase II/histidine kinase"/>
    <property type="match status" value="1"/>
</dbReference>
<evidence type="ECO:0000259" key="17">
    <source>
        <dbReference type="PROSITE" id="PS50113"/>
    </source>
</evidence>
<feature type="transmembrane region" description="Helical" evidence="14">
    <location>
        <begin position="166"/>
        <end position="185"/>
    </location>
</feature>
<evidence type="ECO:0000256" key="10">
    <source>
        <dbReference type="ARBA" id="ARBA00022840"/>
    </source>
</evidence>
<dbReference type="InterPro" id="IPR000014">
    <property type="entry name" value="PAS"/>
</dbReference>
<dbReference type="CDD" id="cd00130">
    <property type="entry name" value="PAS"/>
    <property type="match status" value="1"/>
</dbReference>
<evidence type="ECO:0000256" key="1">
    <source>
        <dbReference type="ARBA" id="ARBA00000085"/>
    </source>
</evidence>
<dbReference type="GO" id="GO:0005886">
    <property type="term" value="C:plasma membrane"/>
    <property type="evidence" value="ECO:0007669"/>
    <property type="project" value="UniProtKB-SubCell"/>
</dbReference>
<keyword evidence="4" id="KW-1003">Cell membrane</keyword>
<evidence type="ECO:0000256" key="13">
    <source>
        <dbReference type="ARBA" id="ARBA00023136"/>
    </source>
</evidence>
<dbReference type="InterPro" id="IPR003661">
    <property type="entry name" value="HisK_dim/P_dom"/>
</dbReference>
<dbReference type="Gene3D" id="3.30.565.10">
    <property type="entry name" value="Histidine kinase-like ATPase, C-terminal domain"/>
    <property type="match status" value="1"/>
</dbReference>
<evidence type="ECO:0000256" key="3">
    <source>
        <dbReference type="ARBA" id="ARBA00012438"/>
    </source>
</evidence>
<dbReference type="NCBIfam" id="TIGR00229">
    <property type="entry name" value="sensory_box"/>
    <property type="match status" value="1"/>
</dbReference>
<dbReference type="PROSITE" id="PS50885">
    <property type="entry name" value="HAMP"/>
    <property type="match status" value="1"/>
</dbReference>
<name>A0A3B1BRH3_9ZZZZ</name>
<evidence type="ECO:0000259" key="16">
    <source>
        <dbReference type="PROSITE" id="PS50112"/>
    </source>
</evidence>
<dbReference type="PROSITE" id="PS50109">
    <property type="entry name" value="HIS_KIN"/>
    <property type="match status" value="1"/>
</dbReference>
<evidence type="ECO:0000256" key="11">
    <source>
        <dbReference type="ARBA" id="ARBA00022989"/>
    </source>
</evidence>
<dbReference type="Gene3D" id="1.10.287.130">
    <property type="match status" value="1"/>
</dbReference>
<sequence>MKLQSKLIALITLYILVFVTITTVYFTRSQKSIAVKNLEDRAMAFLKIMSVSSSTQVFWSNFDKLNQYTQKIKENLAVKYVMITDKNGVIVAHSDRWRIGQKVIFPEDFDVLKSEGILKKYIHSVESTFTASYPIKVIDQIVGYVVLQYSLDSIEAEFRGISQRGFGLAALLGIIGVLIALSTAFRITRPINQVMEGMERIRKDEYDVKINVASGAKEFRTLAQAFNNMGSKLKFTIRKLDQERVRSEAIVNSITDGLMIIDKDQKIGFFNKGAEYILGFSQDEALGKKRSDIFKNAEYLDASLPPLLDESGDMFHIRQDGEIQNQKISLSAKDGKNLVILISAAPLIDSNGEVYGKVEVFKDITNLLAMENKLKESDRLASLGVLAAGMAHEINNPIMGIIGLSSSILKQNKSDSVFMEDLTMIKEQGERCGRIIKNLMNMSLNAPKTVAPVDINTLLNGTMRILSKSSPDIKMTFIEDLDPSNPVVSGDEMQIIQVFTNIMRNAISATNAQGMLKVSTKVTGSKLEIAFIDDGEGIAPVNINRVCDPFFTTKKIGEGMGLGLAVSYGIIKNHGGDLKIESELGKGTCFIITFDCITQYESTERYDRRLYAGKGR</sequence>
<evidence type="ECO:0000259" key="18">
    <source>
        <dbReference type="PROSITE" id="PS50885"/>
    </source>
</evidence>
<dbReference type="SMART" id="SM00387">
    <property type="entry name" value="HATPase_c"/>
    <property type="match status" value="1"/>
</dbReference>
<evidence type="ECO:0000256" key="5">
    <source>
        <dbReference type="ARBA" id="ARBA00022553"/>
    </source>
</evidence>
<dbReference type="EC" id="2.7.13.3" evidence="3"/>
<dbReference type="SUPFAM" id="SSF47384">
    <property type="entry name" value="Homodimeric domain of signal transducing histidine kinase"/>
    <property type="match status" value="1"/>
</dbReference>
<keyword evidence="13 14" id="KW-0472">Membrane</keyword>
<dbReference type="InterPro" id="IPR000700">
    <property type="entry name" value="PAS-assoc_C"/>
</dbReference>
<dbReference type="InterPro" id="IPR035965">
    <property type="entry name" value="PAS-like_dom_sf"/>
</dbReference>
<keyword evidence="12" id="KW-0902">Two-component regulatory system</keyword>
<dbReference type="InterPro" id="IPR036890">
    <property type="entry name" value="HATPase_C_sf"/>
</dbReference>
<evidence type="ECO:0000256" key="12">
    <source>
        <dbReference type="ARBA" id="ARBA00023012"/>
    </source>
</evidence>
<evidence type="ECO:0000259" key="15">
    <source>
        <dbReference type="PROSITE" id="PS50109"/>
    </source>
</evidence>
<dbReference type="InterPro" id="IPR036097">
    <property type="entry name" value="HisK_dim/P_sf"/>
</dbReference>
<evidence type="ECO:0000256" key="8">
    <source>
        <dbReference type="ARBA" id="ARBA00022741"/>
    </source>
</evidence>
<feature type="domain" description="PAC" evidence="17">
    <location>
        <begin position="324"/>
        <end position="376"/>
    </location>
</feature>
<dbReference type="Pfam" id="PF02518">
    <property type="entry name" value="HATPase_c"/>
    <property type="match status" value="1"/>
</dbReference>
<keyword evidence="7 14" id="KW-0812">Transmembrane</keyword>
<dbReference type="Gene3D" id="6.10.340.10">
    <property type="match status" value="1"/>
</dbReference>
<dbReference type="GO" id="GO:0000155">
    <property type="term" value="F:phosphorelay sensor kinase activity"/>
    <property type="evidence" value="ECO:0007669"/>
    <property type="project" value="InterPro"/>
</dbReference>
<reference evidence="19" key="1">
    <citation type="submission" date="2018-06" db="EMBL/GenBank/DDBJ databases">
        <authorList>
            <person name="Zhirakovskaya E."/>
        </authorList>
    </citation>
    <scope>NUCLEOTIDE SEQUENCE</scope>
</reference>
<evidence type="ECO:0000313" key="19">
    <source>
        <dbReference type="EMBL" id="VAX14793.1"/>
    </source>
</evidence>
<dbReference type="PROSITE" id="PS50112">
    <property type="entry name" value="PAS"/>
    <property type="match status" value="1"/>
</dbReference>
<feature type="transmembrane region" description="Helical" evidence="14">
    <location>
        <begin position="6"/>
        <end position="26"/>
    </location>
</feature>
<dbReference type="SUPFAM" id="SSF55785">
    <property type="entry name" value="PYP-like sensor domain (PAS domain)"/>
    <property type="match status" value="1"/>
</dbReference>
<dbReference type="InterPro" id="IPR004358">
    <property type="entry name" value="Sig_transdc_His_kin-like_C"/>
</dbReference>
<dbReference type="InterPro" id="IPR003660">
    <property type="entry name" value="HAMP_dom"/>
</dbReference>
<dbReference type="SMART" id="SM00091">
    <property type="entry name" value="PAS"/>
    <property type="match status" value="1"/>
</dbReference>
<dbReference type="CDD" id="cd00082">
    <property type="entry name" value="HisKA"/>
    <property type="match status" value="1"/>
</dbReference>
<keyword evidence="6" id="KW-0808">Transferase</keyword>
<dbReference type="AlphaFoldDB" id="A0A3B1BRH3"/>
<organism evidence="19">
    <name type="scientific">hydrothermal vent metagenome</name>
    <dbReference type="NCBI Taxonomy" id="652676"/>
    <lineage>
        <taxon>unclassified sequences</taxon>
        <taxon>metagenomes</taxon>
        <taxon>ecological metagenomes</taxon>
    </lineage>
</organism>
<dbReference type="EMBL" id="UOGA01000013">
    <property type="protein sequence ID" value="VAX14793.1"/>
    <property type="molecule type" value="Genomic_DNA"/>
</dbReference>
<keyword evidence="5" id="KW-0597">Phosphoprotein</keyword>
<comment type="catalytic activity">
    <reaction evidence="1">
        <text>ATP + protein L-histidine = ADP + protein N-phospho-L-histidine.</text>
        <dbReference type="EC" id="2.7.13.3"/>
    </reaction>
</comment>
<dbReference type="Pfam" id="PF13426">
    <property type="entry name" value="PAS_9"/>
    <property type="match status" value="1"/>
</dbReference>
<proteinExistence type="predicted"/>
<protein>
    <recommendedName>
        <fullName evidence="3">histidine kinase</fullName>
        <ecNumber evidence="3">2.7.13.3</ecNumber>
    </recommendedName>
</protein>
<evidence type="ECO:0000256" key="4">
    <source>
        <dbReference type="ARBA" id="ARBA00022475"/>
    </source>
</evidence>
<dbReference type="PROSITE" id="PS50113">
    <property type="entry name" value="PAC"/>
    <property type="match status" value="1"/>
</dbReference>
<feature type="domain" description="Histidine kinase" evidence="15">
    <location>
        <begin position="389"/>
        <end position="598"/>
    </location>
</feature>
<dbReference type="Pfam" id="PF00512">
    <property type="entry name" value="HisKA"/>
    <property type="match status" value="1"/>
</dbReference>
<comment type="subcellular location">
    <subcellularLocation>
        <location evidence="2">Cell membrane</location>
        <topology evidence="2">Multi-pass membrane protein</topology>
    </subcellularLocation>
</comment>
<dbReference type="InterPro" id="IPR029151">
    <property type="entry name" value="Sensor-like_sf"/>
</dbReference>
<dbReference type="SUPFAM" id="SSF158472">
    <property type="entry name" value="HAMP domain-like"/>
    <property type="match status" value="1"/>
</dbReference>
<dbReference type="Pfam" id="PF00672">
    <property type="entry name" value="HAMP"/>
    <property type="match status" value="1"/>
</dbReference>
<dbReference type="PRINTS" id="PR00344">
    <property type="entry name" value="BCTRLSENSOR"/>
</dbReference>